<name>A0A0F0HDV3_LENAE</name>
<dbReference type="PATRIC" id="fig|68170.10.peg.3459"/>
<proteinExistence type="predicted"/>
<evidence type="ECO:0008006" key="3">
    <source>
        <dbReference type="Google" id="ProtNLM"/>
    </source>
</evidence>
<dbReference type="EMBL" id="JYJG01000004">
    <property type="protein sequence ID" value="KJK53031.1"/>
    <property type="molecule type" value="Genomic_DNA"/>
</dbReference>
<evidence type="ECO:0000313" key="1">
    <source>
        <dbReference type="EMBL" id="KJK53031.1"/>
    </source>
</evidence>
<comment type="caution">
    <text evidence="1">The sequence shown here is derived from an EMBL/GenBank/DDBJ whole genome shotgun (WGS) entry which is preliminary data.</text>
</comment>
<dbReference type="Proteomes" id="UP000033393">
    <property type="component" value="Unassembled WGS sequence"/>
</dbReference>
<accession>A0A0F0HDV3</accession>
<dbReference type="RefSeq" id="WP_045309500.1">
    <property type="nucleotide sequence ID" value="NZ_JYJG01000004.1"/>
</dbReference>
<dbReference type="OrthoDB" id="3651013at2"/>
<organism evidence="1 2">
    <name type="scientific">Lentzea aerocolonigenes</name>
    <name type="common">Lechevalieria aerocolonigenes</name>
    <name type="synonym">Saccharothrix aerocolonigenes</name>
    <dbReference type="NCBI Taxonomy" id="68170"/>
    <lineage>
        <taxon>Bacteria</taxon>
        <taxon>Bacillati</taxon>
        <taxon>Actinomycetota</taxon>
        <taxon>Actinomycetes</taxon>
        <taxon>Pseudonocardiales</taxon>
        <taxon>Pseudonocardiaceae</taxon>
        <taxon>Lentzea</taxon>
    </lineage>
</organism>
<protein>
    <recommendedName>
        <fullName evidence="3">FtsK domain-containing protein</fullName>
    </recommendedName>
</protein>
<keyword evidence="2" id="KW-1185">Reference proteome</keyword>
<gene>
    <name evidence="1" type="ORF">UK23_01480</name>
</gene>
<dbReference type="InterPro" id="IPR027417">
    <property type="entry name" value="P-loop_NTPase"/>
</dbReference>
<reference evidence="1 2" key="1">
    <citation type="submission" date="2015-02" db="EMBL/GenBank/DDBJ databases">
        <authorList>
            <person name="Ju K.-S."/>
            <person name="Doroghazi J.R."/>
            <person name="Metcalf W."/>
        </authorList>
    </citation>
    <scope>NUCLEOTIDE SEQUENCE [LARGE SCALE GENOMIC DNA]</scope>
    <source>
        <strain evidence="1 2">NRRL B-16140</strain>
    </source>
</reference>
<evidence type="ECO:0000313" key="2">
    <source>
        <dbReference type="Proteomes" id="UP000033393"/>
    </source>
</evidence>
<sequence>MTPLALVGPPRLTGLRTPAGQGVYRIGRGESQAAVSFDPADERRRQNLLTWFERGGEPGATLLIDDWKLCAESDPGLADAVRWITTTAHEVNVVITARVLGDLPDNVRLQVEVLDFLALHGIHEFSRTLAWKGRWWKVPIGVDGAGEPVVVELTRFVDGKWRTGSHLSITSPGAFRSLVLGLMTTHSPRLFQTILIDAHDTDAFAGLDQAPHVQSHHRNATRNPAQLADMLLAESQRRLEVVGNTWTIFHHRGFDQVLPQLLVCVNGFEDIVKADPSFAADLVIVAKDVGKSGIQLLLDSPHATTDLQIDDCTAPANLEELAVSLPLLMHRTEPAPDFFTLHDLPKHAWRPRPVALQYRAPVGADEHGQPVEVDLKSTHLQDGMGPHGEVVAPPERRAEALNALILGQLLRHSPDDLRVTFIGGPTGLDEAPHVWHGDLLDDLDRRARTLADNGFRTTWDYRAALLAQKELKHPLPELLVCVNGVRDLVEADPELLKVLQALSEAGRNYGQHLLLADSTPSDLPGVSLSYRLELTERGWTRRISRSVESFVLPTDLADVTRSLPIAMRG</sequence>
<dbReference type="AlphaFoldDB" id="A0A0F0HDV3"/>
<dbReference type="Gene3D" id="3.40.50.300">
    <property type="entry name" value="P-loop containing nucleotide triphosphate hydrolases"/>
    <property type="match status" value="2"/>
</dbReference>